<dbReference type="GO" id="GO:0008017">
    <property type="term" value="F:microtubule binding"/>
    <property type="evidence" value="ECO:0007669"/>
    <property type="project" value="InterPro"/>
</dbReference>
<evidence type="ECO:0000256" key="2">
    <source>
        <dbReference type="ARBA" id="ARBA00022840"/>
    </source>
</evidence>
<keyword evidence="6" id="KW-0493">Microtubule</keyword>
<dbReference type="GO" id="GO:0007018">
    <property type="term" value="P:microtubule-based movement"/>
    <property type="evidence" value="ECO:0007669"/>
    <property type="project" value="InterPro"/>
</dbReference>
<dbReference type="PANTHER" id="PTHR47968">
    <property type="entry name" value="CENTROMERE PROTEIN E"/>
    <property type="match status" value="1"/>
</dbReference>
<evidence type="ECO:0000256" key="7">
    <source>
        <dbReference type="SAM" id="Coils"/>
    </source>
</evidence>
<dbReference type="InterPro" id="IPR001752">
    <property type="entry name" value="Kinesin_motor_dom"/>
</dbReference>
<name>A0AAU9JLS3_9CILI</name>
<dbReference type="AlphaFoldDB" id="A0AAU9JLS3"/>
<dbReference type="PROSITE" id="PS00411">
    <property type="entry name" value="KINESIN_MOTOR_1"/>
    <property type="match status" value="1"/>
</dbReference>
<dbReference type="Pfam" id="PF00225">
    <property type="entry name" value="Kinesin"/>
    <property type="match status" value="1"/>
</dbReference>
<dbReference type="PROSITE" id="PS50067">
    <property type="entry name" value="KINESIN_MOTOR_2"/>
    <property type="match status" value="1"/>
</dbReference>
<dbReference type="EMBL" id="CAJZBQ010000044">
    <property type="protein sequence ID" value="CAG9327820.1"/>
    <property type="molecule type" value="Genomic_DNA"/>
</dbReference>
<dbReference type="GO" id="GO:0000278">
    <property type="term" value="P:mitotic cell cycle"/>
    <property type="evidence" value="ECO:0007669"/>
    <property type="project" value="TreeGrafter"/>
</dbReference>
<feature type="binding site" evidence="5">
    <location>
        <begin position="98"/>
        <end position="105"/>
    </location>
    <ligand>
        <name>ATP</name>
        <dbReference type="ChEBI" id="CHEBI:30616"/>
    </ligand>
</feature>
<feature type="coiled-coil region" evidence="7">
    <location>
        <begin position="420"/>
        <end position="479"/>
    </location>
</feature>
<evidence type="ECO:0000256" key="4">
    <source>
        <dbReference type="ARBA" id="ARBA00023175"/>
    </source>
</evidence>
<keyword evidence="1 5" id="KW-0547">Nucleotide-binding</keyword>
<evidence type="ECO:0000259" key="9">
    <source>
        <dbReference type="PROSITE" id="PS50067"/>
    </source>
</evidence>
<dbReference type="InterPro" id="IPR019821">
    <property type="entry name" value="Kinesin_motor_CS"/>
</dbReference>
<dbReference type="InterPro" id="IPR027640">
    <property type="entry name" value="Kinesin-like_fam"/>
</dbReference>
<gene>
    <name evidence="10" type="ORF">BSTOLATCC_MIC44447</name>
</gene>
<dbReference type="InterPro" id="IPR027417">
    <property type="entry name" value="P-loop_NTPase"/>
</dbReference>
<dbReference type="SUPFAM" id="SSF52540">
    <property type="entry name" value="P-loop containing nucleoside triphosphate hydrolases"/>
    <property type="match status" value="1"/>
</dbReference>
<dbReference type="InterPro" id="IPR036961">
    <property type="entry name" value="Kinesin_motor_dom_sf"/>
</dbReference>
<sequence>MSRSENINVSLRFRPLSSREIDDFETNIWNISKSAVSLKQEYLHVLAEAKRIARIPKSYAYNYCFSPRDSNQAVYETVGKRVVLASLEGYNGTIFAYGQTGSGKTYTMMGSEGSEMDSADERRKMNSTPVPKTDRRSVSPFRVNQSFQRIAPIYKKPTTEKEKGIIIYALEELFLGINKNPEKTYFLSCSYLEIYNEQVYDLLTESSHFQEEPLTINEDSEKGFYVKGLSEHAVRTIEEVKRFIERGETNRRYAATAMNHHSSRSHTIFKLSVASVASDSGENEVEENSITTESVLNFVDLAGSERVNSVQAENSYSAVRKNSNDSLALEGKHINTSLFYLCQVINRLSEKTTIKSDNHIPYRNSNLTKILRSSLGGNAITCIICTATPTLNQFEMTLSTLRFGGTAKTITNNIEANIKSNKSAELIEAYQRDIEQLKKELEIAQQGGQTRFEEAIQVKTQLEERISRLTQMLINQSRQHAPHNVKKEKKSHETWLINAGDLSADRRLEIQKFSPKDTDKENTFEDRGRMAFNRMKLMHLEAAEKDKEIAELVEMKDDLVESKANLKNDLKKALTLCKDLSDKKQSYKAKCKKFKEKQKMLTQKLSLLEVQQGLDKLSSEQLQKLESFYFCALDSVKNAKFRRKYESQLSMMNQHDSGMEYSPHSDHSKFLDELGLNEEASVSKTESDPSFEFKGSFYRSRTGNDSSFASTAQDMSTMLLLNLLDNEYEDSRSPVKQRNIYGTHNLKSPLKIISESQESLVKNK</sequence>
<reference evidence="10" key="1">
    <citation type="submission" date="2021-09" db="EMBL/GenBank/DDBJ databases">
        <authorList>
            <consortium name="AG Swart"/>
            <person name="Singh M."/>
            <person name="Singh A."/>
            <person name="Seah K."/>
            <person name="Emmerich C."/>
        </authorList>
    </citation>
    <scope>NUCLEOTIDE SEQUENCE</scope>
    <source>
        <strain evidence="10">ATCC30299</strain>
    </source>
</reference>
<keyword evidence="2 5" id="KW-0067">ATP-binding</keyword>
<comment type="similarity">
    <text evidence="5 6">Belongs to the TRAFAC class myosin-kinesin ATPase superfamily. Kinesin family.</text>
</comment>
<keyword evidence="3 7" id="KW-0175">Coiled coil</keyword>
<accession>A0AAU9JLS3</accession>
<evidence type="ECO:0000256" key="8">
    <source>
        <dbReference type="SAM" id="MobiDB-lite"/>
    </source>
</evidence>
<dbReference type="GO" id="GO:0005874">
    <property type="term" value="C:microtubule"/>
    <property type="evidence" value="ECO:0007669"/>
    <property type="project" value="UniProtKB-KW"/>
</dbReference>
<dbReference type="PANTHER" id="PTHR47968:SF75">
    <property type="entry name" value="CENTROMERE-ASSOCIATED PROTEIN E"/>
    <property type="match status" value="1"/>
</dbReference>
<keyword evidence="11" id="KW-1185">Reference proteome</keyword>
<evidence type="ECO:0000256" key="1">
    <source>
        <dbReference type="ARBA" id="ARBA00022741"/>
    </source>
</evidence>
<evidence type="ECO:0000313" key="11">
    <source>
        <dbReference type="Proteomes" id="UP001162131"/>
    </source>
</evidence>
<dbReference type="GO" id="GO:0005524">
    <property type="term" value="F:ATP binding"/>
    <property type="evidence" value="ECO:0007669"/>
    <property type="project" value="UniProtKB-UniRule"/>
</dbReference>
<dbReference type="SMART" id="SM00129">
    <property type="entry name" value="KISc"/>
    <property type="match status" value="1"/>
</dbReference>
<dbReference type="GO" id="GO:0003777">
    <property type="term" value="F:microtubule motor activity"/>
    <property type="evidence" value="ECO:0007669"/>
    <property type="project" value="InterPro"/>
</dbReference>
<feature type="region of interest" description="Disordered" evidence="8">
    <location>
        <begin position="111"/>
        <end position="138"/>
    </location>
</feature>
<feature type="domain" description="Kinesin motor" evidence="9">
    <location>
        <begin position="6"/>
        <end position="410"/>
    </location>
</feature>
<organism evidence="10 11">
    <name type="scientific">Blepharisma stoltei</name>
    <dbReference type="NCBI Taxonomy" id="1481888"/>
    <lineage>
        <taxon>Eukaryota</taxon>
        <taxon>Sar</taxon>
        <taxon>Alveolata</taxon>
        <taxon>Ciliophora</taxon>
        <taxon>Postciliodesmatophora</taxon>
        <taxon>Heterotrichea</taxon>
        <taxon>Heterotrichida</taxon>
        <taxon>Blepharismidae</taxon>
        <taxon>Blepharisma</taxon>
    </lineage>
</organism>
<evidence type="ECO:0000313" key="10">
    <source>
        <dbReference type="EMBL" id="CAG9327820.1"/>
    </source>
</evidence>
<comment type="caution">
    <text evidence="10">The sequence shown here is derived from an EMBL/GenBank/DDBJ whole genome shotgun (WGS) entry which is preliminary data.</text>
</comment>
<feature type="coiled-coil region" evidence="7">
    <location>
        <begin position="549"/>
        <end position="597"/>
    </location>
</feature>
<evidence type="ECO:0000256" key="6">
    <source>
        <dbReference type="RuleBase" id="RU000394"/>
    </source>
</evidence>
<evidence type="ECO:0000256" key="3">
    <source>
        <dbReference type="ARBA" id="ARBA00023054"/>
    </source>
</evidence>
<dbReference type="Gene3D" id="3.40.850.10">
    <property type="entry name" value="Kinesin motor domain"/>
    <property type="match status" value="1"/>
</dbReference>
<proteinExistence type="inferred from homology"/>
<evidence type="ECO:0000256" key="5">
    <source>
        <dbReference type="PROSITE-ProRule" id="PRU00283"/>
    </source>
</evidence>
<protein>
    <recommendedName>
        <fullName evidence="6">Kinesin-like protein</fullName>
    </recommendedName>
</protein>
<keyword evidence="4 5" id="KW-0505">Motor protein</keyword>
<dbReference type="PRINTS" id="PR00380">
    <property type="entry name" value="KINESINHEAVY"/>
</dbReference>
<dbReference type="Proteomes" id="UP001162131">
    <property type="component" value="Unassembled WGS sequence"/>
</dbReference>